<comment type="caution">
    <text evidence="5">The sequence shown here is derived from an EMBL/GenBank/DDBJ whole genome shotgun (WGS) entry which is preliminary data.</text>
</comment>
<sequence length="602" mass="69028">MKNIAPKQKDIKRKGPRNHGTKWTSEEDAKLIRLIKLHGKKWTLISNVFKVKSAMQCRDRWCNHLDPNINKSPWTKEEDMLLIKLQKEKGNSWTKIAKCMNGRTENDVKNRFHGTSIKRLLLLDAKKYVDSKNTSICTKQGRSSSAAGNLTEGKSRASNDGGNSNNSNTRLKRPLTSTDDIDTDITKKRPKRGGTGVATSMKTSQICTLLTEEDINEKDLIIIALNKENERLKQQLANKNERESVIDALIERLKQQLSNKNERESIIVAHALIARLKQQQLPEKNGVGSEIEALAKEIERKDLAINAQNIEIERLKQQLPKKNEKNFVIDEMIERLKEQLANETGRESVIYALIERLKKQLSKQKKPLNDEIKRLKQQLQRKNENDCAIEQLEKDVKHLLANETGKDLAINAKNKEIERLKQLLLKKIEKNFVIDEMIERLKQQLSNKTERASDIIALIGRLKKQLLKKNEKDSIIETCSKKIDTRNIQIERLKQQQKLRTHIDVTETAKVDVEVDPLANFPLGSRTILVGDCYGCDVCKEAYFYSYDEACYHESLCQIYRDRIAAKAALEKVNKALAEKMKSINMKKSSGNDDNVPCNFED</sequence>
<feature type="domain" description="Myb-like" evidence="3">
    <location>
        <begin position="66"/>
        <end position="116"/>
    </location>
</feature>
<feature type="coiled-coil region" evidence="1">
    <location>
        <begin position="291"/>
        <end position="325"/>
    </location>
</feature>
<feature type="compositionally biased region" description="Polar residues" evidence="2">
    <location>
        <begin position="138"/>
        <end position="148"/>
    </location>
</feature>
<evidence type="ECO:0000313" key="5">
    <source>
        <dbReference type="EMBL" id="GFH55585.1"/>
    </source>
</evidence>
<dbReference type="PROSITE" id="PS51294">
    <property type="entry name" value="HTH_MYB"/>
    <property type="match status" value="2"/>
</dbReference>
<dbReference type="Gene3D" id="1.10.10.60">
    <property type="entry name" value="Homeodomain-like"/>
    <property type="match status" value="2"/>
</dbReference>
<evidence type="ECO:0000256" key="2">
    <source>
        <dbReference type="SAM" id="MobiDB-lite"/>
    </source>
</evidence>
<dbReference type="SUPFAM" id="SSF46689">
    <property type="entry name" value="Homeodomain-like"/>
    <property type="match status" value="1"/>
</dbReference>
<feature type="region of interest" description="Disordered" evidence="2">
    <location>
        <begin position="138"/>
        <end position="199"/>
    </location>
</feature>
<proteinExistence type="predicted"/>
<feature type="domain" description="Myb-like" evidence="3">
    <location>
        <begin position="15"/>
        <end position="65"/>
    </location>
</feature>
<feature type="coiled-coil region" evidence="1">
    <location>
        <begin position="358"/>
        <end position="458"/>
    </location>
</feature>
<evidence type="ECO:0000256" key="1">
    <source>
        <dbReference type="SAM" id="Coils"/>
    </source>
</evidence>
<evidence type="ECO:0000259" key="4">
    <source>
        <dbReference type="PROSITE" id="PS51294"/>
    </source>
</evidence>
<keyword evidence="6" id="KW-1185">Reference proteome</keyword>
<keyword evidence="5" id="KW-0238">DNA-binding</keyword>
<feature type="region of interest" description="Disordered" evidence="2">
    <location>
        <begin position="1"/>
        <end position="23"/>
    </location>
</feature>
<dbReference type="Pfam" id="PF13921">
    <property type="entry name" value="Myb_DNA-bind_6"/>
    <property type="match status" value="1"/>
</dbReference>
<dbReference type="GO" id="GO:0005634">
    <property type="term" value="C:nucleus"/>
    <property type="evidence" value="ECO:0007669"/>
    <property type="project" value="TreeGrafter"/>
</dbReference>
<feature type="domain" description="HTH myb-type" evidence="4">
    <location>
        <begin position="70"/>
        <end position="120"/>
    </location>
</feature>
<dbReference type="SMART" id="SM00717">
    <property type="entry name" value="SANT"/>
    <property type="match status" value="2"/>
</dbReference>
<name>A0AAD3D2Y0_9STRA</name>
<feature type="compositionally biased region" description="Basic residues" evidence="2">
    <location>
        <begin position="10"/>
        <end position="20"/>
    </location>
</feature>
<dbReference type="Proteomes" id="UP001054902">
    <property type="component" value="Unassembled WGS sequence"/>
</dbReference>
<dbReference type="PROSITE" id="PS50090">
    <property type="entry name" value="MYB_LIKE"/>
    <property type="match status" value="2"/>
</dbReference>
<keyword evidence="5" id="KW-0371">Homeobox</keyword>
<organism evidence="5 6">
    <name type="scientific">Chaetoceros tenuissimus</name>
    <dbReference type="NCBI Taxonomy" id="426638"/>
    <lineage>
        <taxon>Eukaryota</taxon>
        <taxon>Sar</taxon>
        <taxon>Stramenopiles</taxon>
        <taxon>Ochrophyta</taxon>
        <taxon>Bacillariophyta</taxon>
        <taxon>Coscinodiscophyceae</taxon>
        <taxon>Chaetocerotophycidae</taxon>
        <taxon>Chaetocerotales</taxon>
        <taxon>Chaetocerotaceae</taxon>
        <taxon>Chaetoceros</taxon>
    </lineage>
</organism>
<dbReference type="InterPro" id="IPR009057">
    <property type="entry name" value="Homeodomain-like_sf"/>
</dbReference>
<dbReference type="EMBL" id="BLLK01000049">
    <property type="protein sequence ID" value="GFH55585.1"/>
    <property type="molecule type" value="Genomic_DNA"/>
</dbReference>
<dbReference type="PANTHER" id="PTHR45614">
    <property type="entry name" value="MYB PROTEIN-RELATED"/>
    <property type="match status" value="1"/>
</dbReference>
<reference evidence="5 6" key="1">
    <citation type="journal article" date="2021" name="Sci. Rep.">
        <title>The genome of the diatom Chaetoceros tenuissimus carries an ancient integrated fragment of an extant virus.</title>
        <authorList>
            <person name="Hongo Y."/>
            <person name="Kimura K."/>
            <person name="Takaki Y."/>
            <person name="Yoshida Y."/>
            <person name="Baba S."/>
            <person name="Kobayashi G."/>
            <person name="Nagasaki K."/>
            <person name="Hano T."/>
            <person name="Tomaru Y."/>
        </authorList>
    </citation>
    <scope>NUCLEOTIDE SEQUENCE [LARGE SCALE GENOMIC DNA]</scope>
    <source>
        <strain evidence="5 6">NIES-3715</strain>
    </source>
</reference>
<dbReference type="InterPro" id="IPR017930">
    <property type="entry name" value="Myb_dom"/>
</dbReference>
<dbReference type="InterPro" id="IPR050560">
    <property type="entry name" value="MYB_TF"/>
</dbReference>
<evidence type="ECO:0000313" key="6">
    <source>
        <dbReference type="Proteomes" id="UP001054902"/>
    </source>
</evidence>
<keyword evidence="1" id="KW-0175">Coiled coil</keyword>
<dbReference type="AlphaFoldDB" id="A0AAD3D2Y0"/>
<dbReference type="GO" id="GO:0000978">
    <property type="term" value="F:RNA polymerase II cis-regulatory region sequence-specific DNA binding"/>
    <property type="evidence" value="ECO:0007669"/>
    <property type="project" value="TreeGrafter"/>
</dbReference>
<feature type="compositionally biased region" description="Low complexity" evidence="2">
    <location>
        <begin position="158"/>
        <end position="168"/>
    </location>
</feature>
<gene>
    <name evidence="5" type="ORF">CTEN210_12061</name>
</gene>
<dbReference type="InterPro" id="IPR001005">
    <property type="entry name" value="SANT/Myb"/>
</dbReference>
<dbReference type="GO" id="GO:0000981">
    <property type="term" value="F:DNA-binding transcription factor activity, RNA polymerase II-specific"/>
    <property type="evidence" value="ECO:0007669"/>
    <property type="project" value="TreeGrafter"/>
</dbReference>
<dbReference type="PANTHER" id="PTHR45614:SF274">
    <property type="entry name" value="MYB-LIKE DNA-BINDING PROTEIN"/>
    <property type="match status" value="1"/>
</dbReference>
<feature type="coiled-coil region" evidence="1">
    <location>
        <begin position="215"/>
        <end position="242"/>
    </location>
</feature>
<evidence type="ECO:0000259" key="3">
    <source>
        <dbReference type="PROSITE" id="PS50090"/>
    </source>
</evidence>
<protein>
    <submittedName>
        <fullName evidence="5">Homeodomain-like protein</fullName>
    </submittedName>
</protein>
<feature type="domain" description="HTH myb-type" evidence="4">
    <location>
        <begin position="15"/>
        <end position="69"/>
    </location>
</feature>
<accession>A0AAD3D2Y0</accession>
<dbReference type="CDD" id="cd00167">
    <property type="entry name" value="SANT"/>
    <property type="match status" value="2"/>
</dbReference>